<dbReference type="Gene3D" id="3.80.10.10">
    <property type="entry name" value="Ribonuclease Inhibitor"/>
    <property type="match status" value="1"/>
</dbReference>
<dbReference type="Pfam" id="PF00646">
    <property type="entry name" value="F-box"/>
    <property type="match status" value="1"/>
</dbReference>
<dbReference type="Proteomes" id="UP001431209">
    <property type="component" value="Unassembled WGS sequence"/>
</dbReference>
<evidence type="ECO:0000313" key="4">
    <source>
        <dbReference type="Proteomes" id="UP001431209"/>
    </source>
</evidence>
<organism evidence="3 4">
    <name type="scientific">Acrasis kona</name>
    <dbReference type="NCBI Taxonomy" id="1008807"/>
    <lineage>
        <taxon>Eukaryota</taxon>
        <taxon>Discoba</taxon>
        <taxon>Heterolobosea</taxon>
        <taxon>Tetramitia</taxon>
        <taxon>Eutetramitia</taxon>
        <taxon>Acrasidae</taxon>
        <taxon>Acrasis</taxon>
    </lineage>
</organism>
<sequence length="273" mass="31581">MLKRKRDNKEDDIKFSSHSKKHKKNKRKSQASELLQLPLEILELILSFVRTIEDYCSWRLVCGDFYTLITGYNMIHISKSVGVNNPPQTRSAFTCNMDGAVAMKFLRRFDPSCVPSSIFHNLVKTIRIESEQDKNKFFDFSEPLTYNLKHLEFLRVKISGSELNSIIQFLKASNIESLKMSRIFDTRILEILFSKISNLALPHLKSLDFTDNNLTDAQVLKLTLERLNLDFLYLNCNHRISMDAAMNVSKNVGKCYITISKRLFVLGDGSRRK</sequence>
<evidence type="ECO:0000313" key="3">
    <source>
        <dbReference type="EMBL" id="KAL0487401.1"/>
    </source>
</evidence>
<dbReference type="AlphaFoldDB" id="A0AAW2ZFA8"/>
<gene>
    <name evidence="3" type="ORF">AKO1_000749</name>
</gene>
<dbReference type="SUPFAM" id="SSF52047">
    <property type="entry name" value="RNI-like"/>
    <property type="match status" value="1"/>
</dbReference>
<reference evidence="3 4" key="1">
    <citation type="submission" date="2024-03" db="EMBL/GenBank/DDBJ databases">
        <title>The Acrasis kona genome and developmental transcriptomes reveal deep origins of eukaryotic multicellular pathways.</title>
        <authorList>
            <person name="Sheikh S."/>
            <person name="Fu C.-J."/>
            <person name="Brown M.W."/>
            <person name="Baldauf S.L."/>
        </authorList>
    </citation>
    <scope>NUCLEOTIDE SEQUENCE [LARGE SCALE GENOMIC DNA]</scope>
    <source>
        <strain evidence="3 4">ATCC MYA-3509</strain>
    </source>
</reference>
<dbReference type="InterPro" id="IPR032675">
    <property type="entry name" value="LRR_dom_sf"/>
</dbReference>
<dbReference type="SUPFAM" id="SSF81383">
    <property type="entry name" value="F-box domain"/>
    <property type="match status" value="1"/>
</dbReference>
<feature type="domain" description="F-box" evidence="2">
    <location>
        <begin position="34"/>
        <end position="70"/>
    </location>
</feature>
<dbReference type="InterPro" id="IPR001810">
    <property type="entry name" value="F-box_dom"/>
</dbReference>
<evidence type="ECO:0000256" key="1">
    <source>
        <dbReference type="SAM" id="MobiDB-lite"/>
    </source>
</evidence>
<name>A0AAW2ZFA8_9EUKA</name>
<keyword evidence="4" id="KW-1185">Reference proteome</keyword>
<accession>A0AAW2ZFA8</accession>
<evidence type="ECO:0000259" key="2">
    <source>
        <dbReference type="Pfam" id="PF00646"/>
    </source>
</evidence>
<feature type="region of interest" description="Disordered" evidence="1">
    <location>
        <begin position="1"/>
        <end position="29"/>
    </location>
</feature>
<feature type="compositionally biased region" description="Basic residues" evidence="1">
    <location>
        <begin position="17"/>
        <end position="29"/>
    </location>
</feature>
<proteinExistence type="predicted"/>
<protein>
    <submittedName>
        <fullName evidence="3">LRIG3</fullName>
    </submittedName>
</protein>
<dbReference type="InterPro" id="IPR036047">
    <property type="entry name" value="F-box-like_dom_sf"/>
</dbReference>
<dbReference type="EMBL" id="JAOPGA020001337">
    <property type="protein sequence ID" value="KAL0487401.1"/>
    <property type="molecule type" value="Genomic_DNA"/>
</dbReference>
<comment type="caution">
    <text evidence="3">The sequence shown here is derived from an EMBL/GenBank/DDBJ whole genome shotgun (WGS) entry which is preliminary data.</text>
</comment>